<sequence>MKTERFNGLMSLFSILGIVGLIFICFSDNFGISIADGWLAKYDYVDSSLYEFKIKANTIKFVVTGGILFSINLIAIFLVYYKMLNSRE</sequence>
<keyword evidence="1" id="KW-1133">Transmembrane helix</keyword>
<evidence type="ECO:0000313" key="3">
    <source>
        <dbReference type="Proteomes" id="UP000676917"/>
    </source>
</evidence>
<evidence type="ECO:0000313" key="2">
    <source>
        <dbReference type="EMBL" id="GIO26353.1"/>
    </source>
</evidence>
<dbReference type="AlphaFoldDB" id="A0A920C692"/>
<name>A0A920C692_9BACI</name>
<accession>A0A920C692</accession>
<organism evidence="2 3">
    <name type="scientific">Ornithinibacillus bavariensis</name>
    <dbReference type="NCBI Taxonomy" id="545502"/>
    <lineage>
        <taxon>Bacteria</taxon>
        <taxon>Bacillati</taxon>
        <taxon>Bacillota</taxon>
        <taxon>Bacilli</taxon>
        <taxon>Bacillales</taxon>
        <taxon>Bacillaceae</taxon>
        <taxon>Ornithinibacillus</taxon>
    </lineage>
</organism>
<proteinExistence type="predicted"/>
<dbReference type="EMBL" id="BORP01000001">
    <property type="protein sequence ID" value="GIO26353.1"/>
    <property type="molecule type" value="Genomic_DNA"/>
</dbReference>
<gene>
    <name evidence="2" type="ORF">J43TS3_09640</name>
</gene>
<reference evidence="2" key="1">
    <citation type="submission" date="2021-03" db="EMBL/GenBank/DDBJ databases">
        <title>Antimicrobial resistance genes in bacteria isolated from Japanese honey, and their potential for conferring macrolide and lincosamide resistance in the American foulbrood pathogen Paenibacillus larvae.</title>
        <authorList>
            <person name="Okamoto M."/>
            <person name="Kumagai M."/>
            <person name="Kanamori H."/>
            <person name="Takamatsu D."/>
        </authorList>
    </citation>
    <scope>NUCLEOTIDE SEQUENCE</scope>
    <source>
        <strain evidence="2">J43TS3</strain>
    </source>
</reference>
<evidence type="ECO:0000256" key="1">
    <source>
        <dbReference type="SAM" id="Phobius"/>
    </source>
</evidence>
<protein>
    <submittedName>
        <fullName evidence="2">Uncharacterized protein</fullName>
    </submittedName>
</protein>
<feature type="transmembrane region" description="Helical" evidence="1">
    <location>
        <begin position="59"/>
        <end position="81"/>
    </location>
</feature>
<keyword evidence="1" id="KW-0812">Transmembrane</keyword>
<feature type="transmembrane region" description="Helical" evidence="1">
    <location>
        <begin position="12"/>
        <end position="39"/>
    </location>
</feature>
<dbReference type="RefSeq" id="WP_212919824.1">
    <property type="nucleotide sequence ID" value="NZ_BORP01000001.1"/>
</dbReference>
<dbReference type="Proteomes" id="UP000676917">
    <property type="component" value="Unassembled WGS sequence"/>
</dbReference>
<keyword evidence="1" id="KW-0472">Membrane</keyword>
<keyword evidence="3" id="KW-1185">Reference proteome</keyword>
<comment type="caution">
    <text evidence="2">The sequence shown here is derived from an EMBL/GenBank/DDBJ whole genome shotgun (WGS) entry which is preliminary data.</text>
</comment>